<organism evidence="23 24">
    <name type="scientific">Actinomortierella ambigua</name>
    <dbReference type="NCBI Taxonomy" id="1343610"/>
    <lineage>
        <taxon>Eukaryota</taxon>
        <taxon>Fungi</taxon>
        <taxon>Fungi incertae sedis</taxon>
        <taxon>Mucoromycota</taxon>
        <taxon>Mortierellomycotina</taxon>
        <taxon>Mortierellomycetes</taxon>
        <taxon>Mortierellales</taxon>
        <taxon>Mortierellaceae</taxon>
        <taxon>Actinomortierella</taxon>
    </lineage>
</organism>
<evidence type="ECO:0000256" key="11">
    <source>
        <dbReference type="ARBA" id="ARBA00022723"/>
    </source>
</evidence>
<evidence type="ECO:0000256" key="10">
    <source>
        <dbReference type="ARBA" id="ARBA00022691"/>
    </source>
</evidence>
<evidence type="ECO:0000256" key="9">
    <source>
        <dbReference type="ARBA" id="ARBA00022485"/>
    </source>
</evidence>
<evidence type="ECO:0000313" key="24">
    <source>
        <dbReference type="Proteomes" id="UP000807716"/>
    </source>
</evidence>
<feature type="compositionally biased region" description="Low complexity" evidence="21">
    <location>
        <begin position="534"/>
        <end position="545"/>
    </location>
</feature>
<dbReference type="Pfam" id="PF01967">
    <property type="entry name" value="MoaC"/>
    <property type="match status" value="2"/>
</dbReference>
<evidence type="ECO:0000256" key="2">
    <source>
        <dbReference type="ARBA" id="ARBA00001966"/>
    </source>
</evidence>
<dbReference type="InterPro" id="IPR040064">
    <property type="entry name" value="MoaA-like"/>
</dbReference>
<evidence type="ECO:0000256" key="13">
    <source>
        <dbReference type="ARBA" id="ARBA00023004"/>
    </source>
</evidence>
<feature type="domain" description="Radical SAM core" evidence="22">
    <location>
        <begin position="86"/>
        <end position="308"/>
    </location>
</feature>
<evidence type="ECO:0000256" key="17">
    <source>
        <dbReference type="ARBA" id="ARBA00023239"/>
    </source>
</evidence>
<dbReference type="AlphaFoldDB" id="A0A9P6Q9H9"/>
<keyword evidence="15" id="KW-0342">GTP-binding</keyword>
<comment type="cofactor">
    <cofactor evidence="2">
        <name>[4Fe-4S] cluster</name>
        <dbReference type="ChEBI" id="CHEBI:49883"/>
    </cofactor>
</comment>
<dbReference type="InterPro" id="IPR000385">
    <property type="entry name" value="MoaA_NifB_PqqE_Fe-S-bd_CS"/>
</dbReference>
<dbReference type="InterPro" id="IPR010505">
    <property type="entry name" value="MoaA_twitch"/>
</dbReference>
<evidence type="ECO:0000256" key="8">
    <source>
        <dbReference type="ARBA" id="ARBA00015273"/>
    </source>
</evidence>
<dbReference type="InterPro" id="IPR047594">
    <property type="entry name" value="MoaC_bact/euk"/>
</dbReference>
<dbReference type="OrthoDB" id="429626at2759"/>
<evidence type="ECO:0000256" key="18">
    <source>
        <dbReference type="ARBA" id="ARBA00048697"/>
    </source>
</evidence>
<dbReference type="Pfam" id="PF04055">
    <property type="entry name" value="Radical_SAM"/>
    <property type="match status" value="1"/>
</dbReference>
<evidence type="ECO:0000256" key="4">
    <source>
        <dbReference type="ARBA" id="ARBA00008484"/>
    </source>
</evidence>
<dbReference type="GO" id="GO:0006777">
    <property type="term" value="P:Mo-molybdopterin cofactor biosynthetic process"/>
    <property type="evidence" value="ECO:0007669"/>
    <property type="project" value="UniProtKB-KW"/>
</dbReference>
<dbReference type="CDD" id="cd21117">
    <property type="entry name" value="Twitch_MoaA"/>
    <property type="match status" value="1"/>
</dbReference>
<comment type="catalytic activity">
    <reaction evidence="1">
        <text>(8S)-3',8-cyclo-7,8-dihydroguanosine 5'-triphosphate = cyclic pyranopterin phosphate + diphosphate</text>
        <dbReference type="Rhea" id="RHEA:49580"/>
        <dbReference type="ChEBI" id="CHEBI:33019"/>
        <dbReference type="ChEBI" id="CHEBI:59648"/>
        <dbReference type="ChEBI" id="CHEBI:131766"/>
        <dbReference type="EC" id="4.6.1.17"/>
    </reaction>
</comment>
<dbReference type="EMBL" id="JAAAJB010000193">
    <property type="protein sequence ID" value="KAG0262246.1"/>
    <property type="molecule type" value="Genomic_DNA"/>
</dbReference>
<dbReference type="Gene3D" id="3.20.20.70">
    <property type="entry name" value="Aldolase class I"/>
    <property type="match status" value="1"/>
</dbReference>
<comment type="similarity">
    <text evidence="5">In the N-terminal section; belongs to the radical SAM superfamily. MoaA family.</text>
</comment>
<comment type="similarity">
    <text evidence="4">In the C-terminal section; belongs to the MoaC family.</text>
</comment>
<evidence type="ECO:0000256" key="5">
    <source>
        <dbReference type="ARBA" id="ARBA00009862"/>
    </source>
</evidence>
<dbReference type="HAMAP" id="MF_01225_B">
    <property type="entry name" value="MoaA_B"/>
    <property type="match status" value="1"/>
</dbReference>
<evidence type="ECO:0000256" key="3">
    <source>
        <dbReference type="ARBA" id="ARBA00005046"/>
    </source>
</evidence>
<comment type="caution">
    <text evidence="23">The sequence shown here is derived from an EMBL/GenBank/DDBJ whole genome shotgun (WGS) entry which is preliminary data.</text>
</comment>
<dbReference type="GO" id="GO:0061799">
    <property type="term" value="F:cyclic pyranopterin monophosphate synthase activity"/>
    <property type="evidence" value="ECO:0007669"/>
    <property type="project" value="UniProtKB-EC"/>
</dbReference>
<dbReference type="SMART" id="SM00729">
    <property type="entry name" value="Elp3"/>
    <property type="match status" value="1"/>
</dbReference>
<dbReference type="GO" id="GO:0061798">
    <property type="term" value="F:GTP 3',8'-cyclase activity"/>
    <property type="evidence" value="ECO:0007669"/>
    <property type="project" value="UniProtKB-EC"/>
</dbReference>
<comment type="catalytic activity">
    <reaction evidence="18">
        <text>GTP + AH2 + S-adenosyl-L-methionine = (8S)-3',8-cyclo-7,8-dihydroguanosine 5'-triphosphate + 5'-deoxyadenosine + L-methionine + A + H(+)</text>
        <dbReference type="Rhea" id="RHEA:49576"/>
        <dbReference type="ChEBI" id="CHEBI:13193"/>
        <dbReference type="ChEBI" id="CHEBI:15378"/>
        <dbReference type="ChEBI" id="CHEBI:17319"/>
        <dbReference type="ChEBI" id="CHEBI:17499"/>
        <dbReference type="ChEBI" id="CHEBI:37565"/>
        <dbReference type="ChEBI" id="CHEBI:57844"/>
        <dbReference type="ChEBI" id="CHEBI:59789"/>
        <dbReference type="ChEBI" id="CHEBI:131766"/>
        <dbReference type="EC" id="4.1.99.22"/>
    </reaction>
</comment>
<feature type="region of interest" description="Disordered" evidence="21">
    <location>
        <begin position="749"/>
        <end position="773"/>
    </location>
</feature>
<evidence type="ECO:0000256" key="16">
    <source>
        <dbReference type="ARBA" id="ARBA00023150"/>
    </source>
</evidence>
<dbReference type="CDD" id="cd01335">
    <property type="entry name" value="Radical_SAM"/>
    <property type="match status" value="1"/>
</dbReference>
<dbReference type="Gene3D" id="3.30.70.640">
    <property type="entry name" value="Molybdopterin cofactor biosynthesis C (MoaC) domain"/>
    <property type="match status" value="1"/>
</dbReference>
<feature type="compositionally biased region" description="Low complexity" evidence="21">
    <location>
        <begin position="502"/>
        <end position="526"/>
    </location>
</feature>
<gene>
    <name evidence="23" type="primary">MOCS1</name>
    <name evidence="23" type="ORF">DFQ27_002473</name>
</gene>
<evidence type="ECO:0000256" key="7">
    <source>
        <dbReference type="ARBA" id="ARBA00012575"/>
    </source>
</evidence>
<dbReference type="FunFam" id="3.20.20.70:FF:000117">
    <property type="entry name" value="molybdenum cofactor biosynthesis protein 1"/>
    <property type="match status" value="1"/>
</dbReference>
<dbReference type="SFLD" id="SFLDG01383">
    <property type="entry name" value="cyclic_pyranopterin_phosphate"/>
    <property type="match status" value="1"/>
</dbReference>
<dbReference type="SFLD" id="SFLDG01386">
    <property type="entry name" value="main_SPASM_domain-containing"/>
    <property type="match status" value="1"/>
</dbReference>
<dbReference type="EC" id="4.1.99.22" evidence="6"/>
<name>A0A9P6Q9H9_9FUNG</name>
<dbReference type="InterPro" id="IPR050105">
    <property type="entry name" value="MoCo_biosynth_MoaA/MoaC"/>
</dbReference>
<keyword evidence="13" id="KW-0408">Iron</keyword>
<reference evidence="23" key="1">
    <citation type="journal article" date="2020" name="Fungal Divers.">
        <title>Resolving the Mortierellaceae phylogeny through synthesis of multi-gene phylogenetics and phylogenomics.</title>
        <authorList>
            <person name="Vandepol N."/>
            <person name="Liber J."/>
            <person name="Desiro A."/>
            <person name="Na H."/>
            <person name="Kennedy M."/>
            <person name="Barry K."/>
            <person name="Grigoriev I.V."/>
            <person name="Miller A.N."/>
            <person name="O'Donnell K."/>
            <person name="Stajich J.E."/>
            <person name="Bonito G."/>
        </authorList>
    </citation>
    <scope>NUCLEOTIDE SEQUENCE</scope>
    <source>
        <strain evidence="23">BC1065</strain>
    </source>
</reference>
<dbReference type="SUPFAM" id="SSF102114">
    <property type="entry name" value="Radical SAM enzymes"/>
    <property type="match status" value="1"/>
</dbReference>
<evidence type="ECO:0000256" key="19">
    <source>
        <dbReference type="ARBA" id="ARBA00054222"/>
    </source>
</evidence>
<evidence type="ECO:0000256" key="15">
    <source>
        <dbReference type="ARBA" id="ARBA00023134"/>
    </source>
</evidence>
<evidence type="ECO:0000256" key="12">
    <source>
        <dbReference type="ARBA" id="ARBA00022741"/>
    </source>
</evidence>
<evidence type="ECO:0000256" key="21">
    <source>
        <dbReference type="SAM" id="MobiDB-lite"/>
    </source>
</evidence>
<feature type="compositionally biased region" description="Basic residues" evidence="21">
    <location>
        <begin position="662"/>
        <end position="674"/>
    </location>
</feature>
<dbReference type="InterPro" id="IPR036522">
    <property type="entry name" value="MoaC_sf"/>
</dbReference>
<evidence type="ECO:0000256" key="14">
    <source>
        <dbReference type="ARBA" id="ARBA00023014"/>
    </source>
</evidence>
<evidence type="ECO:0000256" key="1">
    <source>
        <dbReference type="ARBA" id="ARBA00001637"/>
    </source>
</evidence>
<keyword evidence="10" id="KW-0949">S-adenosyl-L-methionine</keyword>
<dbReference type="PANTHER" id="PTHR22960:SF0">
    <property type="entry name" value="MOLYBDENUM COFACTOR BIOSYNTHESIS PROTEIN 1"/>
    <property type="match status" value="1"/>
</dbReference>
<dbReference type="SFLD" id="SFLDS00029">
    <property type="entry name" value="Radical_SAM"/>
    <property type="match status" value="1"/>
</dbReference>
<feature type="compositionally biased region" description="Basic and acidic residues" evidence="21">
    <location>
        <begin position="546"/>
        <end position="557"/>
    </location>
</feature>
<keyword evidence="17" id="KW-0456">Lyase</keyword>
<dbReference type="SFLD" id="SFLDG01067">
    <property type="entry name" value="SPASM/twitch_domain_containing"/>
    <property type="match status" value="1"/>
</dbReference>
<dbReference type="SUPFAM" id="SSF55040">
    <property type="entry name" value="Molybdenum cofactor biosynthesis protein C, MoaC"/>
    <property type="match status" value="2"/>
</dbReference>
<keyword evidence="14" id="KW-0411">Iron-sulfur</keyword>
<dbReference type="NCBIfam" id="TIGR02666">
    <property type="entry name" value="moaA"/>
    <property type="match status" value="1"/>
</dbReference>
<dbReference type="InterPro" id="IPR006638">
    <property type="entry name" value="Elp3/MiaA/NifB-like_rSAM"/>
</dbReference>
<protein>
    <recommendedName>
        <fullName evidence="8">Molybdenum cofactor biosynthesis protein 1</fullName>
        <ecNumber evidence="6">4.1.99.22</ecNumber>
        <ecNumber evidence="7">4.6.1.17</ecNumber>
    </recommendedName>
</protein>
<evidence type="ECO:0000313" key="23">
    <source>
        <dbReference type="EMBL" id="KAG0262246.1"/>
    </source>
</evidence>
<dbReference type="InterPro" id="IPR013483">
    <property type="entry name" value="MoaA"/>
</dbReference>
<dbReference type="GO" id="GO:0046872">
    <property type="term" value="F:metal ion binding"/>
    <property type="evidence" value="ECO:0007669"/>
    <property type="project" value="UniProtKB-KW"/>
</dbReference>
<dbReference type="GO" id="GO:0051539">
    <property type="term" value="F:4 iron, 4 sulfur cluster binding"/>
    <property type="evidence" value="ECO:0007669"/>
    <property type="project" value="UniProtKB-KW"/>
</dbReference>
<dbReference type="InterPro" id="IPR002820">
    <property type="entry name" value="Mopterin_CF_biosynth-C_dom"/>
</dbReference>
<dbReference type="Proteomes" id="UP000807716">
    <property type="component" value="Unassembled WGS sequence"/>
</dbReference>
<feature type="compositionally biased region" description="Basic and acidic residues" evidence="21">
    <location>
        <begin position="675"/>
        <end position="695"/>
    </location>
</feature>
<evidence type="ECO:0000256" key="20">
    <source>
        <dbReference type="ARBA" id="ARBA00063038"/>
    </source>
</evidence>
<dbReference type="InterPro" id="IPR007197">
    <property type="entry name" value="rSAM"/>
</dbReference>
<dbReference type="EC" id="4.6.1.17" evidence="7"/>
<accession>A0A9P6Q9H9</accession>
<dbReference type="PROSITE" id="PS51918">
    <property type="entry name" value="RADICAL_SAM"/>
    <property type="match status" value="1"/>
</dbReference>
<dbReference type="PANTHER" id="PTHR22960">
    <property type="entry name" value="MOLYBDOPTERIN COFACTOR SYNTHESIS PROTEIN A"/>
    <property type="match status" value="1"/>
</dbReference>
<dbReference type="GO" id="GO:0005525">
    <property type="term" value="F:GTP binding"/>
    <property type="evidence" value="ECO:0007669"/>
    <property type="project" value="UniProtKB-KW"/>
</dbReference>
<evidence type="ECO:0000259" key="22">
    <source>
        <dbReference type="PROSITE" id="PS51918"/>
    </source>
</evidence>
<keyword evidence="16" id="KW-0501">Molybdenum cofactor biosynthesis</keyword>
<sequence>MARNSSGLVSATARTWSVTPRFATATTSAAAQKRHLSSAAPAVATPDEEFLANPAVDPREDSRERAKARIAAIDKERPFSPMLTDKFSRQHTYLRISLTERCNLRCTYCMPAEGVELSPADSIMTTPEIIRLARLFVEEGVTKIRLTGGEPTVRKDINDLVQQLGELRPMGLKTIAMTSNGIALKRKLPHLMSHGMNLLNLSLDTLDPFKFEIMTRRKGFERVMETIDDALRFGMDPVKVNCVVMRGTNDYEVLDFVEMTRSKKIDVRFIEYMPFGGNKWKENKLVPYQELIQRIQKVHPTFKKLVDDANDTSKAYHVPGFAGQVGFITSMSDHFCGTCNRLRITADGNLKVCLFGNTEVSLRDMMRQGKTDDELREVIEMAVKNKKKQHAGMSNLVNMKNRPMILIGGEQLPVLTWQDFAKFISDDMGAQKQQPLPFSSLKMSKTHILPTTEAAANNHPWPWPWSTTVVAALGGSTRLFSTTATVSSAANDDDDRGHGRGMDYSSSNNSSYNNSPAPISSSSISATPASGSDINNNNNNNNNINDEPRLTHTDPETGRASMVSVTEKAITSRTATATASIWLPALAFDLLKHNKHKKGDVLTVAQIAGIQAAKQTSNLIPLCHPLLLTHIAVDLVLRENNNNNNTQSRGGSDMNDDDDREHHHHHHHHHHHQVAVKESRKQQENDDKDQKESSTPRDGWVLIESRVACKGNTGVEMEALTAASVAALTVFDMCKAVGKDMVIGEIKVQEKTGGKSGHYRHGQQGSQRRSHGI</sequence>
<dbReference type="InterPro" id="IPR013785">
    <property type="entry name" value="Aldolase_TIM"/>
</dbReference>
<keyword evidence="9" id="KW-0004">4Fe-4S</keyword>
<feature type="region of interest" description="Disordered" evidence="21">
    <location>
        <begin position="484"/>
        <end position="565"/>
    </location>
</feature>
<keyword evidence="11" id="KW-0479">Metal-binding</keyword>
<comment type="function">
    <text evidence="19">Isoform MOCS1A and isoform MOCS1B probably form a complex that catalyzes the conversion of 5'-GTP to cyclic pyranopterin monophosphate (cPMP). MOCS1A catalyzes the cyclization of GTP to (8S)-3',8-cyclo-7,8-dihydroguanosine 5'-triphosphate and MOCS1B catalyzes the subsequent conversion of (8S)-3',8-cyclo-7,8-dihydroguanosine 5'-triphosphate to cPMP.</text>
</comment>
<dbReference type="CDD" id="cd01420">
    <property type="entry name" value="MoaC_PE"/>
    <property type="match status" value="1"/>
</dbReference>
<keyword evidence="12" id="KW-0547">Nucleotide-binding</keyword>
<feature type="region of interest" description="Disordered" evidence="21">
    <location>
        <begin position="641"/>
        <end position="699"/>
    </location>
</feature>
<dbReference type="PROSITE" id="PS01305">
    <property type="entry name" value="MOAA_NIFB_PQQE"/>
    <property type="match status" value="1"/>
</dbReference>
<proteinExistence type="inferred from homology"/>
<dbReference type="Pfam" id="PF06463">
    <property type="entry name" value="Mob_synth_C"/>
    <property type="match status" value="1"/>
</dbReference>
<dbReference type="InterPro" id="IPR058240">
    <property type="entry name" value="rSAM_sf"/>
</dbReference>
<comment type="subunit">
    <text evidence="20">Isoform MOCS1A and isoform MOCS1B probably form a heterooligomer.</text>
</comment>
<comment type="pathway">
    <text evidence="3">Cofactor biosynthesis; molybdopterin biosynthesis.</text>
</comment>
<keyword evidence="24" id="KW-1185">Reference proteome</keyword>
<evidence type="ECO:0000256" key="6">
    <source>
        <dbReference type="ARBA" id="ARBA00012167"/>
    </source>
</evidence>